<dbReference type="GeneID" id="108719972"/>
<feature type="compositionally biased region" description="Basic and acidic residues" evidence="2">
    <location>
        <begin position="32"/>
        <end position="43"/>
    </location>
</feature>
<sequence>MGKHKTSKAIPDQQHAPEESTIAQYFSKRQRAVAEEERPKMAEEDQDAEQDDLSDSEQVSLSPSDLCSSTLPKGTESSPKPPTITKSTKPQWKPVRSETHAGMHLYFDAPVCSASQGESSSEEEDWDLRAYLRKLPTKRDMEQLIQRVEEAHKKEIQEVNANITKMATQIAELEQADASTVDTVNQLRFTNNLYNYKTSVHTWRTLKTDRDETI</sequence>
<keyword evidence="1" id="KW-0175">Coiled coil</keyword>
<dbReference type="Proteomes" id="UP000186698">
    <property type="component" value="Chromosome 6S"/>
</dbReference>
<dbReference type="KEGG" id="xla:108719972"/>
<evidence type="ECO:0000313" key="4">
    <source>
        <dbReference type="RefSeq" id="XP_018124801.1"/>
    </source>
</evidence>
<evidence type="ECO:0000256" key="2">
    <source>
        <dbReference type="SAM" id="MobiDB-lite"/>
    </source>
</evidence>
<organism evidence="3 4">
    <name type="scientific">Xenopus laevis</name>
    <name type="common">African clawed frog</name>
    <dbReference type="NCBI Taxonomy" id="8355"/>
    <lineage>
        <taxon>Eukaryota</taxon>
        <taxon>Metazoa</taxon>
        <taxon>Chordata</taxon>
        <taxon>Craniata</taxon>
        <taxon>Vertebrata</taxon>
        <taxon>Euteleostomi</taxon>
        <taxon>Amphibia</taxon>
        <taxon>Batrachia</taxon>
        <taxon>Anura</taxon>
        <taxon>Pipoidea</taxon>
        <taxon>Pipidae</taxon>
        <taxon>Xenopodinae</taxon>
        <taxon>Xenopus</taxon>
        <taxon>Xenopus</taxon>
    </lineage>
</organism>
<reference evidence="4" key="1">
    <citation type="submission" date="2025-08" db="UniProtKB">
        <authorList>
            <consortium name="RefSeq"/>
        </authorList>
    </citation>
    <scope>IDENTIFICATION</scope>
    <source>
        <strain evidence="4">J_2021</strain>
        <tissue evidence="4">Erythrocytes</tissue>
    </source>
</reference>
<proteinExistence type="predicted"/>
<feature type="compositionally biased region" description="Polar residues" evidence="2">
    <location>
        <begin position="59"/>
        <end position="76"/>
    </location>
</feature>
<feature type="compositionally biased region" description="Acidic residues" evidence="2">
    <location>
        <begin position="44"/>
        <end position="55"/>
    </location>
</feature>
<protein>
    <submittedName>
        <fullName evidence="4">Uncharacterized protein LOC108719972</fullName>
    </submittedName>
</protein>
<feature type="region of interest" description="Disordered" evidence="2">
    <location>
        <begin position="1"/>
        <end position="95"/>
    </location>
</feature>
<keyword evidence="3" id="KW-1185">Reference proteome</keyword>
<dbReference type="AlphaFoldDB" id="A0A8J0VLW9"/>
<accession>A0A8J0VLW9</accession>
<feature type="coiled-coil region" evidence="1">
    <location>
        <begin position="138"/>
        <end position="176"/>
    </location>
</feature>
<name>A0A8J0VLW9_XENLA</name>
<evidence type="ECO:0000256" key="1">
    <source>
        <dbReference type="SAM" id="Coils"/>
    </source>
</evidence>
<evidence type="ECO:0000313" key="3">
    <source>
        <dbReference type="Proteomes" id="UP000186698"/>
    </source>
</evidence>
<dbReference type="RefSeq" id="XP_018124801.1">
    <property type="nucleotide sequence ID" value="XM_018269312.2"/>
</dbReference>
<gene>
    <name evidence="4" type="primary">LOC108719972</name>
</gene>